<keyword evidence="3" id="KW-1185">Reference proteome</keyword>
<keyword evidence="1" id="KW-1133">Transmembrane helix</keyword>
<evidence type="ECO:0000256" key="1">
    <source>
        <dbReference type="SAM" id="Phobius"/>
    </source>
</evidence>
<keyword evidence="1" id="KW-0812">Transmembrane</keyword>
<reference evidence="2 3" key="1">
    <citation type="journal article" date="2014" name="Int. J. Syst. Evol. Microbiol.">
        <title>Complete genome sequence of Corynebacterium casei LMG S-19264T (=DSM 44701T), isolated from a smear-ripened cheese.</title>
        <authorList>
            <consortium name="US DOE Joint Genome Institute (JGI-PGF)"/>
            <person name="Walter F."/>
            <person name="Albersmeier A."/>
            <person name="Kalinowski J."/>
            <person name="Ruckert C."/>
        </authorList>
    </citation>
    <scope>NUCLEOTIDE SEQUENCE [LARGE SCALE GENOMIC DNA]</scope>
    <source>
        <strain evidence="2 3">KCTC 12866</strain>
    </source>
</reference>
<dbReference type="Proteomes" id="UP000598271">
    <property type="component" value="Unassembled WGS sequence"/>
</dbReference>
<dbReference type="AlphaFoldDB" id="A0A8J3GB24"/>
<protein>
    <submittedName>
        <fullName evidence="2">Uncharacterized protein</fullName>
    </submittedName>
</protein>
<gene>
    <name evidence="2" type="ORF">GCM10007390_48940</name>
</gene>
<comment type="caution">
    <text evidence="2">The sequence shown here is derived from an EMBL/GenBank/DDBJ whole genome shotgun (WGS) entry which is preliminary data.</text>
</comment>
<dbReference type="RefSeq" id="WP_189568592.1">
    <property type="nucleotide sequence ID" value="NZ_BMXF01000008.1"/>
</dbReference>
<organism evidence="2 3">
    <name type="scientific">Persicitalea jodogahamensis</name>
    <dbReference type="NCBI Taxonomy" id="402147"/>
    <lineage>
        <taxon>Bacteria</taxon>
        <taxon>Pseudomonadati</taxon>
        <taxon>Bacteroidota</taxon>
        <taxon>Cytophagia</taxon>
        <taxon>Cytophagales</taxon>
        <taxon>Spirosomataceae</taxon>
        <taxon>Persicitalea</taxon>
    </lineage>
</organism>
<evidence type="ECO:0000313" key="2">
    <source>
        <dbReference type="EMBL" id="GHB87325.1"/>
    </source>
</evidence>
<feature type="transmembrane region" description="Helical" evidence="1">
    <location>
        <begin position="70"/>
        <end position="89"/>
    </location>
</feature>
<keyword evidence="1" id="KW-0472">Membrane</keyword>
<proteinExistence type="predicted"/>
<sequence length="144" mass="16563">MEKSKVDFARKYGIAERDIVPEFMPLLNAFDSVNIQNEQILEKMKGSINAHHHHYEGTSPATAFFLRWGWGVYYFVPLVLILLGVFFYVRNTERARLEKLEQVVHYDKEKKAYFIDAANYEVVSSIGFKGVQLILPDSTASGKN</sequence>
<evidence type="ECO:0000313" key="3">
    <source>
        <dbReference type="Proteomes" id="UP000598271"/>
    </source>
</evidence>
<accession>A0A8J3GB24</accession>
<dbReference type="EMBL" id="BMXF01000008">
    <property type="protein sequence ID" value="GHB87325.1"/>
    <property type="molecule type" value="Genomic_DNA"/>
</dbReference>
<name>A0A8J3GB24_9BACT</name>